<dbReference type="Pfam" id="PF12802">
    <property type="entry name" value="MarR_2"/>
    <property type="match status" value="1"/>
</dbReference>
<gene>
    <name evidence="5" type="ordered locus">MEALZ_1871</name>
</gene>
<accession>G4T2B7</accession>
<keyword evidence="6" id="KW-1185">Reference proteome</keyword>
<keyword evidence="3" id="KW-0804">Transcription</keyword>
<keyword evidence="2" id="KW-0238">DNA-binding</keyword>
<dbReference type="Gene3D" id="1.10.10.10">
    <property type="entry name" value="Winged helix-like DNA-binding domain superfamily/Winged helix DNA-binding domain"/>
    <property type="match status" value="1"/>
</dbReference>
<dbReference type="PRINTS" id="PR00598">
    <property type="entry name" value="HTHMARR"/>
</dbReference>
<dbReference type="AlphaFoldDB" id="G4T2B7"/>
<dbReference type="InterPro" id="IPR036388">
    <property type="entry name" value="WH-like_DNA-bd_sf"/>
</dbReference>
<evidence type="ECO:0000256" key="2">
    <source>
        <dbReference type="ARBA" id="ARBA00023125"/>
    </source>
</evidence>
<keyword evidence="1" id="KW-0805">Transcription regulation</keyword>
<reference evidence="6" key="1">
    <citation type="journal article" date="2012" name="J. Bacteriol.">
        <title>Genome sequence of the haloalkaliphilic methanotrophic bacterium Methylomicrobium alcaliphilum 20Z.</title>
        <authorList>
            <person name="Vuilleumier S."/>
            <person name="Khmelenina V.N."/>
            <person name="Bringel F."/>
            <person name="Reshetnikov A.S."/>
            <person name="Lajus A."/>
            <person name="Mangenot S."/>
            <person name="Rouy Z."/>
            <person name="Op den Camp H.J."/>
            <person name="Jetten M.S."/>
            <person name="Dispirito A.A."/>
            <person name="Dunfield P."/>
            <person name="Klotz M.G."/>
            <person name="Semrau J.D."/>
            <person name="Stein L.Y."/>
            <person name="Barbe V."/>
            <person name="Medigue C."/>
            <person name="Trotsenko Y.A."/>
            <person name="Kalyuzhnaya M.G."/>
        </authorList>
    </citation>
    <scope>NUCLEOTIDE SEQUENCE [LARGE SCALE GENOMIC DNA]</scope>
    <source>
        <strain evidence="6">DSM 19304 / NCIMB 14124 / VKM B-2133 / 20Z</strain>
    </source>
</reference>
<evidence type="ECO:0000313" key="6">
    <source>
        <dbReference type="Proteomes" id="UP000008315"/>
    </source>
</evidence>
<evidence type="ECO:0000259" key="4">
    <source>
        <dbReference type="PROSITE" id="PS50995"/>
    </source>
</evidence>
<dbReference type="STRING" id="1091494.MEALZ_1871"/>
<dbReference type="EMBL" id="FO082060">
    <property type="protein sequence ID" value="CCE23557.1"/>
    <property type="molecule type" value="Genomic_DNA"/>
</dbReference>
<dbReference type="Proteomes" id="UP000008315">
    <property type="component" value="Chromosome"/>
</dbReference>
<dbReference type="InterPro" id="IPR023187">
    <property type="entry name" value="Tscrpt_reg_MarR-type_CS"/>
</dbReference>
<dbReference type="RefSeq" id="WP_014148350.1">
    <property type="nucleotide sequence ID" value="NC_016112.1"/>
</dbReference>
<dbReference type="PANTHER" id="PTHR42756">
    <property type="entry name" value="TRANSCRIPTIONAL REGULATOR, MARR"/>
    <property type="match status" value="1"/>
</dbReference>
<organism evidence="5 6">
    <name type="scientific">Methylotuvimicrobium alcaliphilum (strain DSM 19304 / NCIMB 14124 / VKM B-2133 / 20Z)</name>
    <name type="common">Methylomicrobium alcaliphilum</name>
    <dbReference type="NCBI Taxonomy" id="1091494"/>
    <lineage>
        <taxon>Bacteria</taxon>
        <taxon>Pseudomonadati</taxon>
        <taxon>Pseudomonadota</taxon>
        <taxon>Gammaproteobacteria</taxon>
        <taxon>Methylococcales</taxon>
        <taxon>Methylococcaceae</taxon>
        <taxon>Methylotuvimicrobium</taxon>
    </lineage>
</organism>
<dbReference type="InterPro" id="IPR036390">
    <property type="entry name" value="WH_DNA-bd_sf"/>
</dbReference>
<dbReference type="InterPro" id="IPR000835">
    <property type="entry name" value="HTH_MarR-typ"/>
</dbReference>
<dbReference type="PROSITE" id="PS50995">
    <property type="entry name" value="HTH_MARR_2"/>
    <property type="match status" value="1"/>
</dbReference>
<name>G4T2B7_META2</name>
<evidence type="ECO:0000313" key="5">
    <source>
        <dbReference type="EMBL" id="CCE23557.1"/>
    </source>
</evidence>
<dbReference type="PROSITE" id="PS01117">
    <property type="entry name" value="HTH_MARR_1"/>
    <property type="match status" value="1"/>
</dbReference>
<dbReference type="PANTHER" id="PTHR42756:SF1">
    <property type="entry name" value="TRANSCRIPTIONAL REPRESSOR OF EMRAB OPERON"/>
    <property type="match status" value="1"/>
</dbReference>
<dbReference type="PATRIC" id="fig|271065.3.peg.1918"/>
<evidence type="ECO:0000256" key="1">
    <source>
        <dbReference type="ARBA" id="ARBA00023015"/>
    </source>
</evidence>
<dbReference type="SMART" id="SM00347">
    <property type="entry name" value="HTH_MARR"/>
    <property type="match status" value="1"/>
</dbReference>
<dbReference type="SUPFAM" id="SSF46785">
    <property type="entry name" value="Winged helix' DNA-binding domain"/>
    <property type="match status" value="1"/>
</dbReference>
<dbReference type="HOGENOM" id="CLU_083287_27_2_6"/>
<protein>
    <submittedName>
        <fullName evidence="5">Transcriptional regulator, MarR family</fullName>
    </submittedName>
</protein>
<sequence length="154" mass="17045">MTVSSTFPSVLRDLLRTHQAFLSYAAVHVQKFDLTLPQYDVIITLGGTEGMTPKKLGEETLITKGTLTGVVCRLEDKGLVRRCASAKDGRSQIISLTEAGKDIYERSYPEHLRYIGRLFDDYKSEEIAAFEGGLVRLYQAIAAARNEEKGAGDD</sequence>
<proteinExistence type="predicted"/>
<evidence type="ECO:0000256" key="3">
    <source>
        <dbReference type="ARBA" id="ARBA00023163"/>
    </source>
</evidence>
<dbReference type="GO" id="GO:0003677">
    <property type="term" value="F:DNA binding"/>
    <property type="evidence" value="ECO:0007669"/>
    <property type="project" value="UniProtKB-KW"/>
</dbReference>
<dbReference type="GO" id="GO:0003700">
    <property type="term" value="F:DNA-binding transcription factor activity"/>
    <property type="evidence" value="ECO:0007669"/>
    <property type="project" value="InterPro"/>
</dbReference>
<feature type="domain" description="HTH marR-type" evidence="4">
    <location>
        <begin position="7"/>
        <end position="139"/>
    </location>
</feature>
<dbReference type="KEGG" id="mah:MEALZ_1871"/>